<evidence type="ECO:0000313" key="2">
    <source>
        <dbReference type="EMBL" id="EUD12905.1"/>
    </source>
</evidence>
<dbReference type="InterPro" id="IPR000259">
    <property type="entry name" value="Adhesion_dom_fimbrial"/>
</dbReference>
<dbReference type="PANTHER" id="PTHR33420">
    <property type="entry name" value="FIMBRIAL SUBUNIT ELFA-RELATED"/>
    <property type="match status" value="1"/>
</dbReference>
<accession>A0AAV3MBM8</accession>
<dbReference type="InterPro" id="IPR036937">
    <property type="entry name" value="Adhesion_dom_fimbrial_sf"/>
</dbReference>
<proteinExistence type="predicted"/>
<dbReference type="GO" id="GO:0043709">
    <property type="term" value="P:cell adhesion involved in single-species biofilm formation"/>
    <property type="evidence" value="ECO:0007669"/>
    <property type="project" value="TreeGrafter"/>
</dbReference>
<dbReference type="InterPro" id="IPR050263">
    <property type="entry name" value="Bact_Fimbrial_Adh_Pro"/>
</dbReference>
<dbReference type="PANTHER" id="PTHR33420:SF27">
    <property type="entry name" value="PROTEIN FIMG"/>
    <property type="match status" value="1"/>
</dbReference>
<sequence length="168" mass="18520">MNSLQKLLIGSAYVVCHYAYSANNIALYFNGSIKASPCQIEQTDYIIDLKTINIANIRDNLRSPWVNFNVSLKNCPTSSRQSIMTLTGTPDPTNPTYFINRGTATHVALDLTTGNSHTQVKNGTQITTPINQQTHSVQIPFSARVAGLNNGMTAGTFRSHVEFTFTYN</sequence>
<dbReference type="InterPro" id="IPR008966">
    <property type="entry name" value="Adhesion_dom_sf"/>
</dbReference>
<dbReference type="SUPFAM" id="SSF49401">
    <property type="entry name" value="Bacterial adhesins"/>
    <property type="match status" value="1"/>
</dbReference>
<reference evidence="2 3" key="1">
    <citation type="submission" date="2014-01" db="EMBL/GenBank/DDBJ databases">
        <authorList>
            <person name="Durkin A.S."/>
            <person name="McCorrison J."/>
            <person name="Torralba M."/>
            <person name="Gillis M."/>
            <person name="Haft D.H."/>
            <person name="Methe B."/>
            <person name="Sutton G."/>
            <person name="Nelson K.E."/>
        </authorList>
    </citation>
    <scope>NUCLEOTIDE SEQUENCE [LARGE SCALE GENOMIC DNA]</scope>
    <source>
        <strain evidence="2 3">205/92</strain>
    </source>
</reference>
<dbReference type="EMBL" id="JALD01000003">
    <property type="protein sequence ID" value="EUD12905.1"/>
    <property type="molecule type" value="Genomic_DNA"/>
</dbReference>
<comment type="caution">
    <text evidence="2">The sequence shown here is derived from an EMBL/GenBank/DDBJ whole genome shotgun (WGS) entry which is preliminary data.</text>
</comment>
<evidence type="ECO:0000259" key="1">
    <source>
        <dbReference type="Pfam" id="PF00419"/>
    </source>
</evidence>
<organism evidence="2 3">
    <name type="scientific">Providencia alcalifaciens 205/92</name>
    <dbReference type="NCBI Taxonomy" id="1256988"/>
    <lineage>
        <taxon>Bacteria</taxon>
        <taxon>Pseudomonadati</taxon>
        <taxon>Pseudomonadota</taxon>
        <taxon>Gammaproteobacteria</taxon>
        <taxon>Enterobacterales</taxon>
        <taxon>Morganellaceae</taxon>
        <taxon>Providencia</taxon>
    </lineage>
</organism>
<dbReference type="Gene3D" id="2.60.40.1090">
    <property type="entry name" value="Fimbrial-type adhesion domain"/>
    <property type="match status" value="1"/>
</dbReference>
<feature type="domain" description="Fimbrial-type adhesion" evidence="1">
    <location>
        <begin position="28"/>
        <end position="167"/>
    </location>
</feature>
<dbReference type="Proteomes" id="UP000022311">
    <property type="component" value="Unassembled WGS sequence"/>
</dbReference>
<protein>
    <submittedName>
        <fullName evidence="2">Fimbrial protein</fullName>
    </submittedName>
</protein>
<dbReference type="Pfam" id="PF00419">
    <property type="entry name" value="Fimbrial"/>
    <property type="match status" value="1"/>
</dbReference>
<name>A0AAV3MBM8_9GAMM</name>
<gene>
    <name evidence="2" type="ORF">HMPREF1563_1061</name>
</gene>
<dbReference type="AlphaFoldDB" id="A0AAV3MBM8"/>
<evidence type="ECO:0000313" key="3">
    <source>
        <dbReference type="Proteomes" id="UP000022311"/>
    </source>
</evidence>
<dbReference type="GO" id="GO:0009289">
    <property type="term" value="C:pilus"/>
    <property type="evidence" value="ECO:0007669"/>
    <property type="project" value="InterPro"/>
</dbReference>